<gene>
    <name evidence="1" type="ORF">GTQ45_09275</name>
</gene>
<evidence type="ECO:0000313" key="1">
    <source>
        <dbReference type="EMBL" id="NBG95922.1"/>
    </source>
</evidence>
<dbReference type="Proteomes" id="UP000470384">
    <property type="component" value="Unassembled WGS sequence"/>
</dbReference>
<dbReference type="GeneID" id="300654629"/>
<accession>A0A845QBH2</accession>
<keyword evidence="2" id="KW-1185">Reference proteome</keyword>
<organism evidence="1 2">
    <name type="scientific">Pyruvatibacter mobilis</name>
    <dbReference type="NCBI Taxonomy" id="1712261"/>
    <lineage>
        <taxon>Bacteria</taxon>
        <taxon>Pseudomonadati</taxon>
        <taxon>Pseudomonadota</taxon>
        <taxon>Alphaproteobacteria</taxon>
        <taxon>Hyphomicrobiales</taxon>
        <taxon>Parvibaculaceae</taxon>
        <taxon>Pyruvatibacter</taxon>
    </lineage>
</organism>
<dbReference type="AlphaFoldDB" id="A0A845QBH2"/>
<name>A0A845QBH2_9HYPH</name>
<reference evidence="1 2" key="1">
    <citation type="journal article" date="2016" name="Int. J. Syst. Evol. Microbiol.">
        <title>Pyruvatibacter mobilis gen. nov., sp. nov., a marine bacterium from the culture broth of Picochlorum sp. 122.</title>
        <authorList>
            <person name="Wang G."/>
            <person name="Tang M."/>
            <person name="Wu H."/>
            <person name="Dai S."/>
            <person name="Li T."/>
            <person name="Chen C."/>
            <person name="He H."/>
            <person name="Fan J."/>
            <person name="Xiang W."/>
            <person name="Li X."/>
        </authorList>
    </citation>
    <scope>NUCLEOTIDE SEQUENCE [LARGE SCALE GENOMIC DNA]</scope>
    <source>
        <strain evidence="1 2">GYP-11</strain>
    </source>
</reference>
<dbReference type="InterPro" id="IPR024409">
    <property type="entry name" value="DUF3833"/>
</dbReference>
<dbReference type="OrthoDB" id="5296954at2"/>
<comment type="caution">
    <text evidence="1">The sequence shown here is derived from an EMBL/GenBank/DDBJ whole genome shotgun (WGS) entry which is preliminary data.</text>
</comment>
<dbReference type="EMBL" id="WXYQ01000006">
    <property type="protein sequence ID" value="NBG95922.1"/>
    <property type="molecule type" value="Genomic_DNA"/>
</dbReference>
<evidence type="ECO:0000313" key="2">
    <source>
        <dbReference type="Proteomes" id="UP000470384"/>
    </source>
</evidence>
<sequence>MVSAPTGQDLRLEEFLEGSLVAEGEFRDPFGRVRRTFTAQLTGTRLPNAIRVEEHFLYNDGETDDREWLIEVLGDGHYRGTANDVVDVAEGRVHGNRLDWRYPIELKINGRPWRLTFADRFELDGTGALINTARVSKFGLPVGSVYQVIRKAPALAAGQAAD</sequence>
<dbReference type="RefSeq" id="WP_160587788.1">
    <property type="nucleotide sequence ID" value="NZ_BMHN01000001.1"/>
</dbReference>
<dbReference type="Pfam" id="PF12915">
    <property type="entry name" value="DUF3833"/>
    <property type="match status" value="1"/>
</dbReference>
<proteinExistence type="predicted"/>
<protein>
    <submittedName>
        <fullName evidence="1">DUF3833 family protein</fullName>
    </submittedName>
</protein>